<keyword evidence="1" id="KW-0732">Signal</keyword>
<gene>
    <name evidence="2" type="ORF">PHPALM_2449</name>
</gene>
<accession>A0A2P4YPS3</accession>
<feature type="non-terminal residue" evidence="2">
    <location>
        <position position="158"/>
    </location>
</feature>
<organism evidence="2 3">
    <name type="scientific">Phytophthora palmivora</name>
    <dbReference type="NCBI Taxonomy" id="4796"/>
    <lineage>
        <taxon>Eukaryota</taxon>
        <taxon>Sar</taxon>
        <taxon>Stramenopiles</taxon>
        <taxon>Oomycota</taxon>
        <taxon>Peronosporomycetes</taxon>
        <taxon>Peronosporales</taxon>
        <taxon>Peronosporaceae</taxon>
        <taxon>Phytophthora</taxon>
    </lineage>
</organism>
<feature type="signal peptide" evidence="1">
    <location>
        <begin position="1"/>
        <end position="19"/>
    </location>
</feature>
<keyword evidence="2" id="KW-0418">Kinase</keyword>
<evidence type="ECO:0000313" key="3">
    <source>
        <dbReference type="Proteomes" id="UP000237271"/>
    </source>
</evidence>
<keyword evidence="3" id="KW-1185">Reference proteome</keyword>
<dbReference type="GO" id="GO:0016301">
    <property type="term" value="F:kinase activity"/>
    <property type="evidence" value="ECO:0007669"/>
    <property type="project" value="UniProtKB-KW"/>
</dbReference>
<dbReference type="OrthoDB" id="4062651at2759"/>
<evidence type="ECO:0000256" key="1">
    <source>
        <dbReference type="SAM" id="SignalP"/>
    </source>
</evidence>
<protein>
    <submittedName>
        <fullName evidence="2">Protein kinase</fullName>
    </submittedName>
</protein>
<dbReference type="Proteomes" id="UP000237271">
    <property type="component" value="Unassembled WGS sequence"/>
</dbReference>
<keyword evidence="2" id="KW-0808">Transferase</keyword>
<feature type="chain" id="PRO_5015119184" evidence="1">
    <location>
        <begin position="20"/>
        <end position="158"/>
    </location>
</feature>
<comment type="caution">
    <text evidence="2">The sequence shown here is derived from an EMBL/GenBank/DDBJ whole genome shotgun (WGS) entry which is preliminary data.</text>
</comment>
<name>A0A2P4YPS3_9STRA</name>
<dbReference type="AlphaFoldDB" id="A0A2P4YPS3"/>
<reference evidence="2 3" key="1">
    <citation type="journal article" date="2017" name="Genome Biol. Evol.">
        <title>Phytophthora megakarya and P. palmivora, closely related causal agents of cacao black pod rot, underwent increases in genome sizes and gene numbers by different mechanisms.</title>
        <authorList>
            <person name="Ali S.S."/>
            <person name="Shao J."/>
            <person name="Lary D.J."/>
            <person name="Kronmiller B."/>
            <person name="Shen D."/>
            <person name="Strem M.D."/>
            <person name="Amoako-Attah I."/>
            <person name="Akrofi A.Y."/>
            <person name="Begoude B.A."/>
            <person name="Ten Hoopen G.M."/>
            <person name="Coulibaly K."/>
            <person name="Kebe B.I."/>
            <person name="Melnick R.L."/>
            <person name="Guiltinan M.J."/>
            <person name="Tyler B.M."/>
            <person name="Meinhardt L.W."/>
            <person name="Bailey B.A."/>
        </authorList>
    </citation>
    <scope>NUCLEOTIDE SEQUENCE [LARGE SCALE GENOMIC DNA]</scope>
    <source>
        <strain evidence="3">sbr112.9</strain>
    </source>
</reference>
<dbReference type="EMBL" id="NCKW01001009">
    <property type="protein sequence ID" value="POM79798.1"/>
    <property type="molecule type" value="Genomic_DNA"/>
</dbReference>
<proteinExistence type="predicted"/>
<evidence type="ECO:0000313" key="2">
    <source>
        <dbReference type="EMBL" id="POM79798.1"/>
    </source>
</evidence>
<sequence>MQRHWVPLSVLFWVALVLADENFAEMTISARMAHLIDAGIEAPRLKLNTSLPVEVQYMLTEKDLAWRDLKGTLQRLVLWDQGYVVTSSNMTREIKVRCDLGMDDIVVTRKEYEELQNCPSTSCIDPENSETTLRATICGDKQISEVAKCAVIVSESEA</sequence>